<accession>A0A3Q9RQH9</accession>
<evidence type="ECO:0000313" key="1">
    <source>
        <dbReference type="EMBL" id="AZV44869.1"/>
    </source>
</evidence>
<dbReference type="AlphaFoldDB" id="A0A3Q9RQH9"/>
<sequence length="42" mass="5042">MYVITIIHSKTNMRECEVLYLNYRVRCFNNEESLFLIEVTGV</sequence>
<dbReference type="EMBL" id="CP026095">
    <property type="protein sequence ID" value="AZV44869.1"/>
    <property type="molecule type" value="Genomic_DNA"/>
</dbReference>
<gene>
    <name evidence="1" type="ORF">BAOM_4289</name>
</gene>
<evidence type="ECO:0000313" key="2">
    <source>
        <dbReference type="Proteomes" id="UP000283095"/>
    </source>
</evidence>
<dbReference type="Proteomes" id="UP000283095">
    <property type="component" value="Chromosome"/>
</dbReference>
<protein>
    <submittedName>
        <fullName evidence="1">Uncharacterized protein</fullName>
    </submittedName>
</protein>
<organism evidence="1 2">
    <name type="scientific">Peribacillus asahii</name>
    <dbReference type="NCBI Taxonomy" id="228899"/>
    <lineage>
        <taxon>Bacteria</taxon>
        <taxon>Bacillati</taxon>
        <taxon>Bacillota</taxon>
        <taxon>Bacilli</taxon>
        <taxon>Bacillales</taxon>
        <taxon>Bacillaceae</taxon>
        <taxon>Peribacillus</taxon>
    </lineage>
</organism>
<name>A0A3Q9RQH9_9BACI</name>
<reference evidence="1 2" key="1">
    <citation type="submission" date="2018-01" db="EMBL/GenBank/DDBJ databases">
        <title>Bacillus asahii Genome sequencing and assembly.</title>
        <authorList>
            <person name="Jiang H."/>
            <person name="Feng Y."/>
            <person name="Zhao F."/>
            <person name="Lin X."/>
        </authorList>
    </citation>
    <scope>NUCLEOTIDE SEQUENCE [LARGE SCALE GENOMIC DNA]</scope>
    <source>
        <strain evidence="1 2">OM18</strain>
    </source>
</reference>
<proteinExistence type="predicted"/>
<dbReference type="KEGG" id="pasa:BAOM_4289"/>